<reference evidence="1 2" key="1">
    <citation type="submission" date="2020-08" db="EMBL/GenBank/DDBJ databases">
        <title>Sequencing the genomes of 1000 actinobacteria strains.</title>
        <authorList>
            <person name="Klenk H.-P."/>
        </authorList>
    </citation>
    <scope>NUCLEOTIDE SEQUENCE [LARGE SCALE GENOMIC DNA]</scope>
    <source>
        <strain evidence="1 2">DSM 22826</strain>
    </source>
</reference>
<name>A0A839QLC5_9MICC</name>
<keyword evidence="2" id="KW-1185">Reference proteome</keyword>
<sequence>MIDAAITTRLLIRLSCGHAGTVLWLSDPVEYSDSRLSPERVEALERWEGGGGYTSGAQALAERVAVEVGNCYEVGYARFRGGIPSTRAHSRPPTS</sequence>
<proteinExistence type="predicted"/>
<dbReference type="EMBL" id="JACHVS010000001">
    <property type="protein sequence ID" value="MBB2996413.1"/>
    <property type="molecule type" value="Genomic_DNA"/>
</dbReference>
<organism evidence="1 2">
    <name type="scientific">Paeniglutamicibacter cryotolerans</name>
    <dbReference type="NCBI Taxonomy" id="670079"/>
    <lineage>
        <taxon>Bacteria</taxon>
        <taxon>Bacillati</taxon>
        <taxon>Actinomycetota</taxon>
        <taxon>Actinomycetes</taxon>
        <taxon>Micrococcales</taxon>
        <taxon>Micrococcaceae</taxon>
        <taxon>Paeniglutamicibacter</taxon>
    </lineage>
</organism>
<evidence type="ECO:0000313" key="1">
    <source>
        <dbReference type="EMBL" id="MBB2996413.1"/>
    </source>
</evidence>
<comment type="caution">
    <text evidence="1">The sequence shown here is derived from an EMBL/GenBank/DDBJ whole genome shotgun (WGS) entry which is preliminary data.</text>
</comment>
<dbReference type="Proteomes" id="UP000523000">
    <property type="component" value="Unassembled WGS sequence"/>
</dbReference>
<evidence type="ECO:0000313" key="2">
    <source>
        <dbReference type="Proteomes" id="UP000523000"/>
    </source>
</evidence>
<protein>
    <submittedName>
        <fullName evidence="1">Uncharacterized protein</fullName>
    </submittedName>
</protein>
<dbReference type="RefSeq" id="WP_183511687.1">
    <property type="nucleotide sequence ID" value="NZ_BAABGK010000012.1"/>
</dbReference>
<gene>
    <name evidence="1" type="ORF">E9229_002604</name>
</gene>
<accession>A0A839QLC5</accession>
<dbReference type="AlphaFoldDB" id="A0A839QLC5"/>